<comment type="caution">
    <text evidence="2">The sequence shown here is derived from an EMBL/GenBank/DDBJ whole genome shotgun (WGS) entry which is preliminary data.</text>
</comment>
<sequence>MNTHSPKASIINYIEQNYQNLDALDFCQQMKIGFLNKAIKEFNHGVKSIAERSLKDKNVDKNLVKWARDVRKSVPELFASSTIYLHFYNIRRKNLLAAKRLLRMQEEENFINEQMKDNENNVQDNEESIEEEKKQESDEESQEDDKEESQEGDKEITYDSIYQDFRYDEANKRKLQDLKCKFENNFNIMRKEDKWYLSTGKCVEDELYAFGMQCVEGHPSHSFIIDISDKNYTKYNVFSNNELNEIKSYNTKERPRMDISLRKYLNSFNKTTADEIRREISKPQEFDQEYNREFDGDFDWIRHSIYTLLRLYESNKLKKPHRESWYLSHVWQFIDIKLLHFIINIICSSQECSSVSSSKRKNKDRLIGGIEVRERKKMGYRCDMIFCENRIGHDDSIEYGASEAGKMYDGDQGTKRLEEGSKKLPECLKDMLDYLLIKKDERTKIQTVGFIHSGLESFFMTADRPKKYITRITKSNQVHISNDISNFGATVLPAIYSAWIAKEVVKTVQAVLHECADRNDTEDSIWLDDYWDKERDKDATPETSTSNDIRNKKIKTTK</sequence>
<evidence type="ECO:0000313" key="3">
    <source>
        <dbReference type="Proteomes" id="UP000613177"/>
    </source>
</evidence>
<dbReference type="Proteomes" id="UP000613177">
    <property type="component" value="Unassembled WGS sequence"/>
</dbReference>
<dbReference type="EMBL" id="JAEPRE010000393">
    <property type="protein sequence ID" value="KAG2228629.1"/>
    <property type="molecule type" value="Genomic_DNA"/>
</dbReference>
<dbReference type="AlphaFoldDB" id="A0A8H7SE16"/>
<accession>A0A8H7SE16</accession>
<protein>
    <submittedName>
        <fullName evidence="2">Uncharacterized protein</fullName>
    </submittedName>
</protein>
<proteinExistence type="predicted"/>
<name>A0A8H7SE16_9FUNG</name>
<feature type="region of interest" description="Disordered" evidence="1">
    <location>
        <begin position="536"/>
        <end position="558"/>
    </location>
</feature>
<feature type="compositionally biased region" description="Acidic residues" evidence="1">
    <location>
        <begin position="137"/>
        <end position="148"/>
    </location>
</feature>
<gene>
    <name evidence="2" type="ORF">INT48_007789</name>
</gene>
<evidence type="ECO:0000256" key="1">
    <source>
        <dbReference type="SAM" id="MobiDB-lite"/>
    </source>
</evidence>
<organism evidence="2 3">
    <name type="scientific">Thamnidium elegans</name>
    <dbReference type="NCBI Taxonomy" id="101142"/>
    <lineage>
        <taxon>Eukaryota</taxon>
        <taxon>Fungi</taxon>
        <taxon>Fungi incertae sedis</taxon>
        <taxon>Mucoromycota</taxon>
        <taxon>Mucoromycotina</taxon>
        <taxon>Mucoromycetes</taxon>
        <taxon>Mucorales</taxon>
        <taxon>Mucorineae</taxon>
        <taxon>Mucoraceae</taxon>
        <taxon>Thamnidium</taxon>
    </lineage>
</organism>
<evidence type="ECO:0000313" key="2">
    <source>
        <dbReference type="EMBL" id="KAG2228629.1"/>
    </source>
</evidence>
<feature type="region of interest" description="Disordered" evidence="1">
    <location>
        <begin position="112"/>
        <end position="154"/>
    </location>
</feature>
<reference evidence="2" key="1">
    <citation type="submission" date="2021-01" db="EMBL/GenBank/DDBJ databases">
        <title>Metabolic potential, ecology and presence of endohyphal bacteria is reflected in genomic diversity of Mucoromycotina.</title>
        <authorList>
            <person name="Muszewska A."/>
            <person name="Okrasinska A."/>
            <person name="Steczkiewicz K."/>
            <person name="Drgas O."/>
            <person name="Orlowska M."/>
            <person name="Perlinska-Lenart U."/>
            <person name="Aleksandrzak-Piekarczyk T."/>
            <person name="Szatraj K."/>
            <person name="Zielenkiewicz U."/>
            <person name="Pilsyk S."/>
            <person name="Malc E."/>
            <person name="Mieczkowski P."/>
            <person name="Kruszewska J.S."/>
            <person name="Biernat P."/>
            <person name="Pawlowska J."/>
        </authorList>
    </citation>
    <scope>NUCLEOTIDE SEQUENCE</scope>
    <source>
        <strain evidence="2">WA0000018081</strain>
    </source>
</reference>
<keyword evidence="3" id="KW-1185">Reference proteome</keyword>